<keyword evidence="3" id="KW-1185">Reference proteome</keyword>
<dbReference type="EMBL" id="JACVVK020000100">
    <property type="protein sequence ID" value="KAK7492748.1"/>
    <property type="molecule type" value="Genomic_DNA"/>
</dbReference>
<dbReference type="AlphaFoldDB" id="A0ABD0L0D9"/>
<protein>
    <submittedName>
        <fullName evidence="2">Uncharacterized protein</fullName>
    </submittedName>
</protein>
<evidence type="ECO:0000313" key="2">
    <source>
        <dbReference type="EMBL" id="KAK7492748.1"/>
    </source>
</evidence>
<feature type="region of interest" description="Disordered" evidence="1">
    <location>
        <begin position="1"/>
        <end position="35"/>
    </location>
</feature>
<gene>
    <name evidence="2" type="ORF">BaRGS_00016053</name>
</gene>
<comment type="caution">
    <text evidence="2">The sequence shown here is derived from an EMBL/GenBank/DDBJ whole genome shotgun (WGS) entry which is preliminary data.</text>
</comment>
<evidence type="ECO:0000313" key="3">
    <source>
        <dbReference type="Proteomes" id="UP001519460"/>
    </source>
</evidence>
<evidence type="ECO:0000256" key="1">
    <source>
        <dbReference type="SAM" id="MobiDB-lite"/>
    </source>
</evidence>
<name>A0ABD0L0D9_9CAEN</name>
<reference evidence="2 3" key="1">
    <citation type="journal article" date="2023" name="Sci. Data">
        <title>Genome assembly of the Korean intertidal mud-creeper Batillaria attramentaria.</title>
        <authorList>
            <person name="Patra A.K."/>
            <person name="Ho P.T."/>
            <person name="Jun S."/>
            <person name="Lee S.J."/>
            <person name="Kim Y."/>
            <person name="Won Y.J."/>
        </authorList>
    </citation>
    <scope>NUCLEOTIDE SEQUENCE [LARGE SCALE GENOMIC DNA]</scope>
    <source>
        <strain evidence="2">Wonlab-2016</strain>
    </source>
</reference>
<dbReference type="Proteomes" id="UP001519460">
    <property type="component" value="Unassembled WGS sequence"/>
</dbReference>
<accession>A0ABD0L0D9</accession>
<organism evidence="2 3">
    <name type="scientific">Batillaria attramentaria</name>
    <dbReference type="NCBI Taxonomy" id="370345"/>
    <lineage>
        <taxon>Eukaryota</taxon>
        <taxon>Metazoa</taxon>
        <taxon>Spiralia</taxon>
        <taxon>Lophotrochozoa</taxon>
        <taxon>Mollusca</taxon>
        <taxon>Gastropoda</taxon>
        <taxon>Caenogastropoda</taxon>
        <taxon>Sorbeoconcha</taxon>
        <taxon>Cerithioidea</taxon>
        <taxon>Batillariidae</taxon>
        <taxon>Batillaria</taxon>
    </lineage>
</organism>
<sequence length="149" mass="16736">MQNYVSRPQMSKEEEETSQCQLGTTGHAYSESRSPGEATIRIGKLCGKTQPGDMMYLWVFTFVNWVHVCVAKTTGADNVYIVVSPEFESQFCSGVIHRPNKSLDCQFHVCYHDTETSATPRTLTTRQVHSDDSMVLGSGLNRRFCDSDL</sequence>
<proteinExistence type="predicted"/>